<dbReference type="GO" id="GO:0004851">
    <property type="term" value="F:uroporphyrin-III C-methyltransferase activity"/>
    <property type="evidence" value="ECO:0007669"/>
    <property type="project" value="UniProtKB-EC"/>
</dbReference>
<dbReference type="InterPro" id="IPR035996">
    <property type="entry name" value="4pyrrol_Methylase_sf"/>
</dbReference>
<evidence type="ECO:0000259" key="11">
    <source>
        <dbReference type="Pfam" id="PF00590"/>
    </source>
</evidence>
<comment type="pathway">
    <text evidence="8">Porphyrin-containing compound metabolism; siroheme biosynthesis; precorrin-2 from uroporphyrinogen III: step 1/1.</text>
</comment>
<dbReference type="HOGENOM" id="CLU_011276_6_0_7"/>
<dbReference type="GO" id="GO:0004852">
    <property type="term" value="F:uroporphyrinogen-III synthase activity"/>
    <property type="evidence" value="ECO:0007669"/>
    <property type="project" value="InterPro"/>
</dbReference>
<dbReference type="STRING" id="207559.Dde_2837"/>
<dbReference type="InterPro" id="IPR003754">
    <property type="entry name" value="4pyrrol_synth_uPrphyn_synth"/>
</dbReference>
<dbReference type="Gene3D" id="3.40.50.10090">
    <property type="match status" value="2"/>
</dbReference>
<dbReference type="Pfam" id="PF00590">
    <property type="entry name" value="TP_methylase"/>
    <property type="match status" value="1"/>
</dbReference>
<keyword evidence="13" id="KW-0456">Lyase</keyword>
<gene>
    <name evidence="13" type="ordered locus">Dde_2837</name>
</gene>
<dbReference type="NCBIfam" id="TIGR01469">
    <property type="entry name" value="cobA_cysG_Cterm"/>
    <property type="match status" value="1"/>
</dbReference>
<dbReference type="Pfam" id="PF02602">
    <property type="entry name" value="HEM4"/>
    <property type="match status" value="1"/>
</dbReference>
<evidence type="ECO:0000256" key="3">
    <source>
        <dbReference type="ARBA" id="ARBA00022573"/>
    </source>
</evidence>
<dbReference type="InterPro" id="IPR014776">
    <property type="entry name" value="4pyrrole_Mease_sub2"/>
</dbReference>
<evidence type="ECO:0000256" key="1">
    <source>
        <dbReference type="ARBA" id="ARBA00005879"/>
    </source>
</evidence>
<dbReference type="PROSITE" id="PS00840">
    <property type="entry name" value="SUMT_2"/>
    <property type="match status" value="1"/>
</dbReference>
<dbReference type="Gene3D" id="3.30.950.10">
    <property type="entry name" value="Methyltransferase, Cobalt-precorrin-4 Transmethylase, Domain 2"/>
    <property type="match status" value="1"/>
</dbReference>
<comment type="pathway">
    <text evidence="9">Cofactor biosynthesis; adenosylcobalamin biosynthesis; precorrin-2 from uroporphyrinogen III: step 1/1.</text>
</comment>
<dbReference type="AlphaFoldDB" id="Q30XG4"/>
<evidence type="ECO:0000256" key="9">
    <source>
        <dbReference type="ARBA" id="ARBA00060548"/>
    </source>
</evidence>
<dbReference type="RefSeq" id="WP_011368637.1">
    <property type="nucleotide sequence ID" value="NC_007519.1"/>
</dbReference>
<evidence type="ECO:0000313" key="14">
    <source>
        <dbReference type="Proteomes" id="UP000002710"/>
    </source>
</evidence>
<dbReference type="EC" id="2.1.1.107" evidence="2"/>
<dbReference type="eggNOG" id="COG0007">
    <property type="taxonomic scope" value="Bacteria"/>
</dbReference>
<evidence type="ECO:0000256" key="6">
    <source>
        <dbReference type="ARBA" id="ARBA00022691"/>
    </source>
</evidence>
<dbReference type="InterPro" id="IPR006366">
    <property type="entry name" value="CobA/CysG_C"/>
</dbReference>
<evidence type="ECO:0000256" key="8">
    <source>
        <dbReference type="ARBA" id="ARBA00025705"/>
    </source>
</evidence>
<evidence type="ECO:0000313" key="13">
    <source>
        <dbReference type="EMBL" id="ABB39632.1"/>
    </source>
</evidence>
<dbReference type="InterPro" id="IPR014777">
    <property type="entry name" value="4pyrrole_Mease_sub1"/>
</dbReference>
<keyword evidence="3" id="KW-0169">Cobalamin biosynthesis</keyword>
<dbReference type="eggNOG" id="COG1587">
    <property type="taxonomic scope" value="Bacteria"/>
</dbReference>
<dbReference type="SUPFAM" id="SSF69618">
    <property type="entry name" value="HemD-like"/>
    <property type="match status" value="1"/>
</dbReference>
<evidence type="ECO:0000256" key="5">
    <source>
        <dbReference type="ARBA" id="ARBA00022679"/>
    </source>
</evidence>
<dbReference type="GO" id="GO:0032259">
    <property type="term" value="P:methylation"/>
    <property type="evidence" value="ECO:0007669"/>
    <property type="project" value="UniProtKB-KW"/>
</dbReference>
<dbReference type="PROSITE" id="PS00839">
    <property type="entry name" value="SUMT_1"/>
    <property type="match status" value="1"/>
</dbReference>
<dbReference type="PANTHER" id="PTHR45790:SF3">
    <property type="entry name" value="S-ADENOSYL-L-METHIONINE-DEPENDENT UROPORPHYRINOGEN III METHYLTRANSFERASE, CHLOROPLASTIC"/>
    <property type="match status" value="1"/>
</dbReference>
<feature type="domain" description="Tetrapyrrole biosynthesis uroporphyrinogen III synthase" evidence="12">
    <location>
        <begin position="266"/>
        <end position="493"/>
    </location>
</feature>
<proteinExistence type="inferred from homology"/>
<dbReference type="InterPro" id="IPR003043">
    <property type="entry name" value="Uropor_MeTrfase_CS"/>
</dbReference>
<dbReference type="InterPro" id="IPR036108">
    <property type="entry name" value="4pyrrol_syn_uPrphyn_synt_sf"/>
</dbReference>
<organism evidence="13 14">
    <name type="scientific">Oleidesulfovibrio alaskensis (strain ATCC BAA-1058 / DSM 17464 / G20)</name>
    <name type="common">Desulfovibrio alaskensis</name>
    <dbReference type="NCBI Taxonomy" id="207559"/>
    <lineage>
        <taxon>Bacteria</taxon>
        <taxon>Pseudomonadati</taxon>
        <taxon>Thermodesulfobacteriota</taxon>
        <taxon>Desulfovibrionia</taxon>
        <taxon>Desulfovibrionales</taxon>
        <taxon>Desulfovibrionaceae</taxon>
        <taxon>Oleidesulfovibrio</taxon>
    </lineage>
</organism>
<dbReference type="FunFam" id="3.40.1010.10:FF:000001">
    <property type="entry name" value="Siroheme synthase"/>
    <property type="match status" value="1"/>
</dbReference>
<sequence>MKVYLIGAGPGDPGLLTIKGRDILKRADVIVYDYLANDAFLNYAAPGAEIIYVGKKGGDHTLSQEGINRLIVEKAREGKVVARLKGGDPYVFGRGGEEAEELLDAGVNFEVVPGVTSAVAGPAYAGIPLTHRSYSSSVSFITGHEDPSKPESAHNWKALAASASTLVFFMGMKNLPEISRKLIEAGMDPDTPAALVRWGTTSRHRSLAATIATLPEEGKKAGFSSPSLIVVGHVVKLRDRLNWFEQLPLLGRGIVVTRAREQASGLAASLTQLGAEVIQFPTILIRPLEDYAPVHDAIRRLAEYDWLVFTSVNGVKHFWQQMGLLGLDSRALGGVKVAAIGPATADVLREKGIEPDFIPEKYVAEGVVKGMIERGMDGSRVLLPRARVAREVLPEELARAGARVDVLPVYETVPGDANRSHVLEMLEEGRIDCITFGSSSTVDNFFSLVEPEAMRRYEHVHMACIGPVTRKTLERYGFTCSIQPEDYTIPALVDELVRQLGAQ</sequence>
<dbReference type="FunFam" id="3.30.950.10:FF:000001">
    <property type="entry name" value="Siroheme synthase"/>
    <property type="match status" value="1"/>
</dbReference>
<dbReference type="InterPro" id="IPR050161">
    <property type="entry name" value="Siro_Cobalamin_biosynth"/>
</dbReference>
<keyword evidence="6" id="KW-0949">S-adenosyl-L-methionine</keyword>
<dbReference type="NCBIfam" id="NF004790">
    <property type="entry name" value="PRK06136.1"/>
    <property type="match status" value="1"/>
</dbReference>
<feature type="domain" description="Tetrapyrrole methylase" evidence="11">
    <location>
        <begin position="2"/>
        <end position="214"/>
    </location>
</feature>
<keyword evidence="5 10" id="KW-0808">Transferase</keyword>
<evidence type="ECO:0000259" key="12">
    <source>
        <dbReference type="Pfam" id="PF02602"/>
    </source>
</evidence>
<evidence type="ECO:0000256" key="2">
    <source>
        <dbReference type="ARBA" id="ARBA00012162"/>
    </source>
</evidence>
<comment type="similarity">
    <text evidence="1 10">Belongs to the precorrin methyltransferase family.</text>
</comment>
<evidence type="ECO:0000256" key="10">
    <source>
        <dbReference type="RuleBase" id="RU003960"/>
    </source>
</evidence>
<dbReference type="GO" id="GO:0019354">
    <property type="term" value="P:siroheme biosynthetic process"/>
    <property type="evidence" value="ECO:0007669"/>
    <property type="project" value="UniProtKB-UniPathway"/>
</dbReference>
<reference evidence="13 14" key="1">
    <citation type="journal article" date="2011" name="J. Bacteriol.">
        <title>Complete genome sequence and updated annotation of Desulfovibrio alaskensis G20.</title>
        <authorList>
            <person name="Hauser L.J."/>
            <person name="Land M.L."/>
            <person name="Brown S.D."/>
            <person name="Larimer F."/>
            <person name="Keller K.L."/>
            <person name="Rapp-Giles B.J."/>
            <person name="Price M.N."/>
            <person name="Lin M."/>
            <person name="Bruce D.C."/>
            <person name="Detter J.C."/>
            <person name="Tapia R."/>
            <person name="Han C.S."/>
            <person name="Goodwin L.A."/>
            <person name="Cheng J.F."/>
            <person name="Pitluck S."/>
            <person name="Copeland A."/>
            <person name="Lucas S."/>
            <person name="Nolan M."/>
            <person name="Lapidus A.L."/>
            <person name="Palumbo A.V."/>
            <person name="Wall J.D."/>
        </authorList>
    </citation>
    <scope>NUCLEOTIDE SEQUENCE [LARGE SCALE GENOMIC DNA]</scope>
    <source>
        <strain evidence="14">ATCC BAA 1058 / DSM 17464 / G20</strain>
    </source>
</reference>
<dbReference type="EMBL" id="CP000112">
    <property type="protein sequence ID" value="ABB39632.1"/>
    <property type="molecule type" value="Genomic_DNA"/>
</dbReference>
<dbReference type="PANTHER" id="PTHR45790">
    <property type="entry name" value="SIROHEME SYNTHASE-RELATED"/>
    <property type="match status" value="1"/>
</dbReference>
<dbReference type="CDD" id="cd11642">
    <property type="entry name" value="SUMT"/>
    <property type="match status" value="1"/>
</dbReference>
<dbReference type="KEGG" id="dde:Dde_2837"/>
<evidence type="ECO:0000256" key="4">
    <source>
        <dbReference type="ARBA" id="ARBA00022603"/>
    </source>
</evidence>
<dbReference type="UniPathway" id="UPA00262">
    <property type="reaction ID" value="UER00211"/>
</dbReference>
<keyword evidence="4 10" id="KW-0489">Methyltransferase</keyword>
<keyword evidence="7" id="KW-0627">Porphyrin biosynthesis</keyword>
<keyword evidence="14" id="KW-1185">Reference proteome</keyword>
<dbReference type="SUPFAM" id="SSF53790">
    <property type="entry name" value="Tetrapyrrole methylase"/>
    <property type="match status" value="1"/>
</dbReference>
<accession>Q30XG4</accession>
<name>Q30XG4_OLEA2</name>
<dbReference type="Gene3D" id="3.40.1010.10">
    <property type="entry name" value="Cobalt-precorrin-4 Transmethylase, Domain 1"/>
    <property type="match status" value="1"/>
</dbReference>
<evidence type="ECO:0000256" key="7">
    <source>
        <dbReference type="ARBA" id="ARBA00023244"/>
    </source>
</evidence>
<dbReference type="InterPro" id="IPR000878">
    <property type="entry name" value="4pyrrol_Mease"/>
</dbReference>
<dbReference type="Proteomes" id="UP000002710">
    <property type="component" value="Chromosome"/>
</dbReference>
<dbReference type="CDD" id="cd06578">
    <property type="entry name" value="HemD"/>
    <property type="match status" value="1"/>
</dbReference>
<dbReference type="GO" id="GO:0009236">
    <property type="term" value="P:cobalamin biosynthetic process"/>
    <property type="evidence" value="ECO:0007669"/>
    <property type="project" value="UniProtKB-KW"/>
</dbReference>
<protein>
    <recommendedName>
        <fullName evidence="2">uroporphyrinogen-III C-methyltransferase</fullName>
        <ecNumber evidence="2">2.1.1.107</ecNumber>
    </recommendedName>
</protein>